<proteinExistence type="predicted"/>
<dbReference type="Proteomes" id="UP000177369">
    <property type="component" value="Unassembled WGS sequence"/>
</dbReference>
<dbReference type="EMBL" id="MFBD01000022">
    <property type="protein sequence ID" value="OGD88614.1"/>
    <property type="molecule type" value="Genomic_DNA"/>
</dbReference>
<name>A0A1F5G9V5_9BACT</name>
<dbReference type="AlphaFoldDB" id="A0A1F5G9V5"/>
<keyword evidence="1" id="KW-0472">Membrane</keyword>
<keyword evidence="1" id="KW-0812">Transmembrane</keyword>
<protein>
    <recommendedName>
        <fullName evidence="2">DUF5652 domain-containing protein</fullName>
    </recommendedName>
</protein>
<feature type="domain" description="DUF5652" evidence="2">
    <location>
        <begin position="32"/>
        <end position="86"/>
    </location>
</feature>
<organism evidence="3 4">
    <name type="scientific">Candidatus Curtissbacteria bacterium RIFCSPHIGHO2_02_FULL_40_16b</name>
    <dbReference type="NCBI Taxonomy" id="1797714"/>
    <lineage>
        <taxon>Bacteria</taxon>
        <taxon>Candidatus Curtissiibacteriota</taxon>
    </lineage>
</organism>
<reference evidence="3 4" key="1">
    <citation type="journal article" date="2016" name="Nat. Commun.">
        <title>Thousands of microbial genomes shed light on interconnected biogeochemical processes in an aquifer system.</title>
        <authorList>
            <person name="Anantharaman K."/>
            <person name="Brown C.T."/>
            <person name="Hug L.A."/>
            <person name="Sharon I."/>
            <person name="Castelle C.J."/>
            <person name="Probst A.J."/>
            <person name="Thomas B.C."/>
            <person name="Singh A."/>
            <person name="Wilkins M.J."/>
            <person name="Karaoz U."/>
            <person name="Brodie E.L."/>
            <person name="Williams K.H."/>
            <person name="Hubbard S.S."/>
            <person name="Banfield J.F."/>
        </authorList>
    </citation>
    <scope>NUCLEOTIDE SEQUENCE [LARGE SCALE GENOMIC DNA]</scope>
</reference>
<evidence type="ECO:0000256" key="1">
    <source>
        <dbReference type="SAM" id="Phobius"/>
    </source>
</evidence>
<gene>
    <name evidence="3" type="ORF">A3D04_01020</name>
</gene>
<sequence length="110" mass="12966">MFIANVLIYAQMEAFFYDYIYKYLNPETLGGLAVIVVLSIWGLVWKSLAFWKSARNNERSWFIAFIVLQTAGILEILYLFKFSKDKLTLEKVQSNIKSYKIEDPRKLLKK</sequence>
<dbReference type="InterPro" id="IPR043712">
    <property type="entry name" value="DUF5652"/>
</dbReference>
<accession>A0A1F5G9V5</accession>
<dbReference type="STRING" id="1797714.A3D04_01020"/>
<evidence type="ECO:0000313" key="4">
    <source>
        <dbReference type="Proteomes" id="UP000177369"/>
    </source>
</evidence>
<dbReference type="Pfam" id="PF18893">
    <property type="entry name" value="DUF5652"/>
    <property type="match status" value="1"/>
</dbReference>
<comment type="caution">
    <text evidence="3">The sequence shown here is derived from an EMBL/GenBank/DDBJ whole genome shotgun (WGS) entry which is preliminary data.</text>
</comment>
<evidence type="ECO:0000313" key="3">
    <source>
        <dbReference type="EMBL" id="OGD88614.1"/>
    </source>
</evidence>
<evidence type="ECO:0000259" key="2">
    <source>
        <dbReference type="Pfam" id="PF18893"/>
    </source>
</evidence>
<keyword evidence="1" id="KW-1133">Transmembrane helix</keyword>
<feature type="transmembrane region" description="Helical" evidence="1">
    <location>
        <begin position="29"/>
        <end position="49"/>
    </location>
</feature>
<feature type="transmembrane region" description="Helical" evidence="1">
    <location>
        <begin position="61"/>
        <end position="80"/>
    </location>
</feature>